<dbReference type="EMBL" id="FNWJ01000002">
    <property type="protein sequence ID" value="SEH14830.1"/>
    <property type="molecule type" value="Genomic_DNA"/>
</dbReference>
<dbReference type="RefSeq" id="WP_093118217.1">
    <property type="nucleotide sequence ID" value="NZ_FNWJ01000002.1"/>
</dbReference>
<dbReference type="Pfam" id="PF02245">
    <property type="entry name" value="Pur_DNA_glyco"/>
    <property type="match status" value="1"/>
</dbReference>
<dbReference type="SUPFAM" id="SSF50486">
    <property type="entry name" value="FMT C-terminal domain-like"/>
    <property type="match status" value="1"/>
</dbReference>
<evidence type="ECO:0000256" key="4">
    <source>
        <dbReference type="ARBA" id="ARBA00023204"/>
    </source>
</evidence>
<dbReference type="FunFam" id="3.10.300.10:FF:000001">
    <property type="entry name" value="Putative 3-methyladenine DNA glycosylase"/>
    <property type="match status" value="1"/>
</dbReference>
<accession>A0A1H6FX27</accession>
<sequence length="218" mass="23403">MSTLSGWAAPSSGSSAIGPPLAESFYARDVLVVARELLGCLLQVGDTLGRIVETEAYHQREPACHGHNGRTPRCRSLFGPPGTAYVYRAYGIHRCFNVVCEDEGVGAAVLVRAVEPLAGIAAMRKRRGVERLEDLCSGPGKLCQAFAIELEHDGTSLVDGPIRLFALEGGRPRASAIVAAPRIGISRAVDLPWRFCLAESRFLSRPRPTPPQVAGTRD</sequence>
<dbReference type="GO" id="GO:0003677">
    <property type="term" value="F:DNA binding"/>
    <property type="evidence" value="ECO:0007669"/>
    <property type="project" value="InterPro"/>
</dbReference>
<keyword evidence="4 5" id="KW-0234">DNA repair</keyword>
<evidence type="ECO:0000256" key="5">
    <source>
        <dbReference type="HAMAP-Rule" id="MF_00527"/>
    </source>
</evidence>
<dbReference type="InterPro" id="IPR003180">
    <property type="entry name" value="MPG"/>
</dbReference>
<keyword evidence="3 5" id="KW-0378">Hydrolase</keyword>
<dbReference type="NCBIfam" id="NF002003">
    <property type="entry name" value="PRK00802.1-3"/>
    <property type="match status" value="1"/>
</dbReference>
<dbReference type="Gene3D" id="3.10.300.10">
    <property type="entry name" value="Methylpurine-DNA glycosylase (MPG)"/>
    <property type="match status" value="1"/>
</dbReference>
<dbReference type="OrthoDB" id="9794313at2"/>
<dbReference type="HAMAP" id="MF_00527">
    <property type="entry name" value="3MGH"/>
    <property type="match status" value="1"/>
</dbReference>
<evidence type="ECO:0000313" key="7">
    <source>
        <dbReference type="Proteomes" id="UP000222056"/>
    </source>
</evidence>
<dbReference type="NCBIfam" id="TIGR00567">
    <property type="entry name" value="3mg"/>
    <property type="match status" value="1"/>
</dbReference>
<dbReference type="PANTHER" id="PTHR10429:SF0">
    <property type="entry name" value="DNA-3-METHYLADENINE GLYCOSYLASE"/>
    <property type="match status" value="1"/>
</dbReference>
<dbReference type="STRING" id="29539.SAMN02745716_1753"/>
<dbReference type="InterPro" id="IPR036995">
    <property type="entry name" value="MPG_sf"/>
</dbReference>
<evidence type="ECO:0000256" key="3">
    <source>
        <dbReference type="ARBA" id="ARBA00022801"/>
    </source>
</evidence>
<keyword evidence="7" id="KW-1185">Reference proteome</keyword>
<comment type="similarity">
    <text evidence="1 5">Belongs to the DNA glycosylase MPG family.</text>
</comment>
<dbReference type="InterPro" id="IPR011034">
    <property type="entry name" value="Formyl_transferase-like_C_sf"/>
</dbReference>
<dbReference type="PANTHER" id="PTHR10429">
    <property type="entry name" value="DNA-3-METHYLADENINE GLYCOSYLASE"/>
    <property type="match status" value="1"/>
</dbReference>
<reference evidence="7" key="1">
    <citation type="submission" date="2016-10" db="EMBL/GenBank/DDBJ databases">
        <authorList>
            <person name="Varghese N."/>
            <person name="Submissions S."/>
        </authorList>
    </citation>
    <scope>NUCLEOTIDE SEQUENCE [LARGE SCALE GENOMIC DNA]</scope>
    <source>
        <strain evidence="7">ATCC 35263</strain>
    </source>
</reference>
<dbReference type="EC" id="3.2.2.-" evidence="5"/>
<evidence type="ECO:0000256" key="2">
    <source>
        <dbReference type="ARBA" id="ARBA00022763"/>
    </source>
</evidence>
<gene>
    <name evidence="6" type="ORF">SAMN02745716_1753</name>
</gene>
<dbReference type="AlphaFoldDB" id="A0A1H6FX27"/>
<proteinExistence type="inferred from homology"/>
<name>A0A1H6FX27_THEAL</name>
<dbReference type="GO" id="GO:0003905">
    <property type="term" value="F:alkylbase DNA N-glycosylase activity"/>
    <property type="evidence" value="ECO:0007669"/>
    <property type="project" value="InterPro"/>
</dbReference>
<evidence type="ECO:0000256" key="1">
    <source>
        <dbReference type="ARBA" id="ARBA00009232"/>
    </source>
</evidence>
<evidence type="ECO:0000313" key="6">
    <source>
        <dbReference type="EMBL" id="SEH14830.1"/>
    </source>
</evidence>
<protein>
    <recommendedName>
        <fullName evidence="5">Putative 3-methyladenine DNA glycosylase</fullName>
        <ecNumber evidence="5">3.2.2.-</ecNumber>
    </recommendedName>
</protein>
<dbReference type="CDD" id="cd00540">
    <property type="entry name" value="AAG"/>
    <property type="match status" value="1"/>
</dbReference>
<organism evidence="6 7">
    <name type="scientific">Thermoleophilum album</name>
    <dbReference type="NCBI Taxonomy" id="29539"/>
    <lineage>
        <taxon>Bacteria</taxon>
        <taxon>Bacillati</taxon>
        <taxon>Actinomycetota</taxon>
        <taxon>Thermoleophilia</taxon>
        <taxon>Thermoleophilales</taxon>
        <taxon>Thermoleophilaceae</taxon>
        <taxon>Thermoleophilum</taxon>
    </lineage>
</organism>
<dbReference type="GO" id="GO:0006284">
    <property type="term" value="P:base-excision repair"/>
    <property type="evidence" value="ECO:0007669"/>
    <property type="project" value="InterPro"/>
</dbReference>
<dbReference type="Proteomes" id="UP000222056">
    <property type="component" value="Unassembled WGS sequence"/>
</dbReference>
<keyword evidence="2 5" id="KW-0227">DNA damage</keyword>